<reference evidence="2 3" key="2">
    <citation type="journal article" date="2018" name="Nature">
        <title>Mutant phenotypes for thousands of bacterial genes of unknown function.</title>
        <authorList>
            <person name="Price M.N."/>
            <person name="Wetmore K.M."/>
            <person name="Waters R.J."/>
            <person name="Callaghan M."/>
            <person name="Ray J."/>
            <person name="Liu H."/>
            <person name="Kuehl J.V."/>
            <person name="Melnyk R.A."/>
            <person name="Lamson J.S."/>
            <person name="Suh Y."/>
            <person name="Carlson H.K."/>
            <person name="Esquivel Z."/>
            <person name="Sadeeshkumar H."/>
            <person name="Chakraborty R."/>
            <person name="Zane G.M."/>
            <person name="Rubin B.E."/>
            <person name="Wall J.D."/>
            <person name="Visel A."/>
            <person name="Bristow J."/>
            <person name="Blow M.J."/>
            <person name="Arkin A.P."/>
            <person name="Deutschbauer A.M."/>
        </authorList>
    </citation>
    <scope>NUCLEOTIDE SEQUENCE [LARGE SCALE GENOMIC DNA]</scope>
    <source>
        <strain evidence="2 3">FW300-N2E3</strain>
    </source>
</reference>
<sequence>MNSASKCLVYAAALMISLVIAIAIIVNGILTRVPDVSKLSPSGRYLIASVPASSLLTPRDAVYLRFTDRDHPDQVYRTPLFSDVSLDMGAFEDPQTVGVVFIDFDKQGKKFTLGLSNPREHWLDFFISNTPYEIEAN</sequence>
<keyword evidence="1" id="KW-0812">Transmembrane</keyword>
<dbReference type="RefSeq" id="WP_054594692.1">
    <property type="nucleotide sequence ID" value="NZ_CP012830.1"/>
</dbReference>
<keyword evidence="1" id="KW-0472">Membrane</keyword>
<dbReference type="AlphaFoldDB" id="A0A0N9VSR7"/>
<dbReference type="EMBL" id="CP012830">
    <property type="protein sequence ID" value="ALI01291.1"/>
    <property type="molecule type" value="Genomic_DNA"/>
</dbReference>
<proteinExistence type="predicted"/>
<evidence type="ECO:0000313" key="2">
    <source>
        <dbReference type="EMBL" id="ALI01291.1"/>
    </source>
</evidence>
<gene>
    <name evidence="2" type="ORF">AO353_09500</name>
</gene>
<keyword evidence="1" id="KW-1133">Transmembrane helix</keyword>
<reference evidence="3" key="1">
    <citation type="submission" date="2015-09" db="EMBL/GenBank/DDBJ databases">
        <title>Whole genome sequence of Pseudomonas fluorescens FW300-N2E3.</title>
        <authorList>
            <person name="Ray J."/>
            <person name="Melnyk R."/>
            <person name="Deutschbauer A."/>
        </authorList>
    </citation>
    <scope>NUCLEOTIDE SEQUENCE [LARGE SCALE GENOMIC DNA]</scope>
    <source>
        <strain evidence="3">FW300-N2E3</strain>
    </source>
</reference>
<accession>A0A0N9VSR7</accession>
<evidence type="ECO:0000313" key="3">
    <source>
        <dbReference type="Proteomes" id="UP000066487"/>
    </source>
</evidence>
<dbReference type="Proteomes" id="UP000066487">
    <property type="component" value="Chromosome"/>
</dbReference>
<feature type="transmembrane region" description="Helical" evidence="1">
    <location>
        <begin position="7"/>
        <end position="30"/>
    </location>
</feature>
<protein>
    <submittedName>
        <fullName evidence="2">Uncharacterized protein</fullName>
    </submittedName>
</protein>
<evidence type="ECO:0000256" key="1">
    <source>
        <dbReference type="SAM" id="Phobius"/>
    </source>
</evidence>
<organism evidence="2 3">
    <name type="scientific">Pseudomonas fluorescens</name>
    <dbReference type="NCBI Taxonomy" id="294"/>
    <lineage>
        <taxon>Bacteria</taxon>
        <taxon>Pseudomonadati</taxon>
        <taxon>Pseudomonadota</taxon>
        <taxon>Gammaproteobacteria</taxon>
        <taxon>Pseudomonadales</taxon>
        <taxon>Pseudomonadaceae</taxon>
        <taxon>Pseudomonas</taxon>
    </lineage>
</organism>
<dbReference type="OrthoDB" id="7028515at2"/>
<name>A0A0N9VSR7_PSEFL</name>